<dbReference type="InterPro" id="IPR008969">
    <property type="entry name" value="CarboxyPept-like_regulatory"/>
</dbReference>
<dbReference type="InterPro" id="IPR036942">
    <property type="entry name" value="Beta-barrel_TonB_sf"/>
</dbReference>
<dbReference type="OrthoDB" id="9768177at2"/>
<dbReference type="SUPFAM" id="SSF49464">
    <property type="entry name" value="Carboxypeptidase regulatory domain-like"/>
    <property type="match status" value="1"/>
</dbReference>
<dbReference type="Gene3D" id="2.40.170.20">
    <property type="entry name" value="TonB-dependent receptor, beta-barrel domain"/>
    <property type="match status" value="1"/>
</dbReference>
<keyword evidence="10" id="KW-1185">Reference proteome</keyword>
<evidence type="ECO:0000313" key="10">
    <source>
        <dbReference type="Proteomes" id="UP000244450"/>
    </source>
</evidence>
<dbReference type="Pfam" id="PF07715">
    <property type="entry name" value="Plug"/>
    <property type="match status" value="1"/>
</dbReference>
<comment type="similarity">
    <text evidence="7">Belongs to the TonB-dependent receptor family.</text>
</comment>
<dbReference type="EMBL" id="QCYK01000001">
    <property type="protein sequence ID" value="PUZ29474.1"/>
    <property type="molecule type" value="Genomic_DNA"/>
</dbReference>
<protein>
    <recommendedName>
        <fullName evidence="8">TonB-dependent receptor plug domain-containing protein</fullName>
    </recommendedName>
</protein>
<dbReference type="Gene3D" id="2.170.130.10">
    <property type="entry name" value="TonB-dependent receptor, plug domain"/>
    <property type="match status" value="1"/>
</dbReference>
<dbReference type="RefSeq" id="WP_108686111.1">
    <property type="nucleotide sequence ID" value="NZ_QCYK01000001.1"/>
</dbReference>
<evidence type="ECO:0000256" key="2">
    <source>
        <dbReference type="ARBA" id="ARBA00022448"/>
    </source>
</evidence>
<accession>A0A2T7BP75</accession>
<keyword evidence="2 7" id="KW-0813">Transport</keyword>
<evidence type="ECO:0000256" key="5">
    <source>
        <dbReference type="ARBA" id="ARBA00023136"/>
    </source>
</evidence>
<dbReference type="InterPro" id="IPR039426">
    <property type="entry name" value="TonB-dep_rcpt-like"/>
</dbReference>
<name>A0A2T7BP75_9BACT</name>
<evidence type="ECO:0000256" key="4">
    <source>
        <dbReference type="ARBA" id="ARBA00022692"/>
    </source>
</evidence>
<dbReference type="NCBIfam" id="TIGR04056">
    <property type="entry name" value="OMP_RagA_SusC"/>
    <property type="match status" value="1"/>
</dbReference>
<dbReference type="SUPFAM" id="SSF56935">
    <property type="entry name" value="Porins"/>
    <property type="match status" value="1"/>
</dbReference>
<keyword evidence="3 7" id="KW-1134">Transmembrane beta strand</keyword>
<reference evidence="9 10" key="1">
    <citation type="submission" date="2018-04" db="EMBL/GenBank/DDBJ databases">
        <title>Chitinophaga fuyangensis sp. nov., isolated from soil in a chemical factory.</title>
        <authorList>
            <person name="Chen K."/>
        </authorList>
    </citation>
    <scope>NUCLEOTIDE SEQUENCE [LARGE SCALE GENOMIC DNA]</scope>
    <source>
        <strain evidence="9 10">LY-1</strain>
    </source>
</reference>
<keyword evidence="5 7" id="KW-0472">Membrane</keyword>
<evidence type="ECO:0000259" key="8">
    <source>
        <dbReference type="Pfam" id="PF07715"/>
    </source>
</evidence>
<comment type="subcellular location">
    <subcellularLocation>
        <location evidence="1 7">Cell outer membrane</location>
        <topology evidence="1 7">Multi-pass membrane protein</topology>
    </subcellularLocation>
</comment>
<dbReference type="NCBIfam" id="TIGR04057">
    <property type="entry name" value="SusC_RagA_signa"/>
    <property type="match status" value="1"/>
</dbReference>
<dbReference type="InterPro" id="IPR012910">
    <property type="entry name" value="Plug_dom"/>
</dbReference>
<dbReference type="PROSITE" id="PS52016">
    <property type="entry name" value="TONB_DEPENDENT_REC_3"/>
    <property type="match status" value="1"/>
</dbReference>
<evidence type="ECO:0000256" key="1">
    <source>
        <dbReference type="ARBA" id="ARBA00004571"/>
    </source>
</evidence>
<evidence type="ECO:0000256" key="6">
    <source>
        <dbReference type="ARBA" id="ARBA00023237"/>
    </source>
</evidence>
<dbReference type="InterPro" id="IPR037066">
    <property type="entry name" value="Plug_dom_sf"/>
</dbReference>
<dbReference type="GO" id="GO:0009279">
    <property type="term" value="C:cell outer membrane"/>
    <property type="evidence" value="ECO:0007669"/>
    <property type="project" value="UniProtKB-SubCell"/>
</dbReference>
<evidence type="ECO:0000313" key="9">
    <source>
        <dbReference type="EMBL" id="PUZ29474.1"/>
    </source>
</evidence>
<feature type="domain" description="TonB-dependent receptor plug" evidence="8">
    <location>
        <begin position="222"/>
        <end position="324"/>
    </location>
</feature>
<dbReference type="InterPro" id="IPR023997">
    <property type="entry name" value="TonB-dep_OMP_SusC/RagA_CS"/>
</dbReference>
<evidence type="ECO:0000256" key="7">
    <source>
        <dbReference type="PROSITE-ProRule" id="PRU01360"/>
    </source>
</evidence>
<proteinExistence type="inferred from homology"/>
<comment type="caution">
    <text evidence="9">The sequence shown here is derived from an EMBL/GenBank/DDBJ whole genome shotgun (WGS) entry which is preliminary data.</text>
</comment>
<dbReference type="Gene3D" id="2.60.40.1120">
    <property type="entry name" value="Carboxypeptidase-like, regulatory domain"/>
    <property type="match status" value="1"/>
</dbReference>
<dbReference type="Proteomes" id="UP000244450">
    <property type="component" value="Unassembled WGS sequence"/>
</dbReference>
<sequence>MKVLIKSHVICTLTVCFFLVNVLMCSFAQGKSAIKKITIAVQNVPLDKVLHQIEDQTNLRFQLNASVVGLKEVVTYKWSNVELDVVLTDIFNARGCTWKIERGIIYVHRHIQQEGDGAKFNKLNDTTTSRLTLKVLDANGNPIPSATIVVKGTTTGAVTDMQGIATMQSVPDNSVIVVSSIGFQRVELPRNAESVLEVRLVAKANQIDEIAVFSNGFQNIPQERATGSFEKISNRVLNEQVSTNIIDRLKNVSTALLFDKRFANKFIVRGFSTIESDISPLIVVDKFPYAGDINSINPNDIESITVLKDAAATSIWGARAGNGVIVITTKKGQYNQPLKVSFNTTLSTTGKPDLYYAPQIASSALVAVQRQLFDNGYYSGAERNPGKPALPQAVEILIKQRDGSITAEQSEAQLALLDNHDVRDDYLKYVYSTALTQQYSLGVSGGNANSNYVFSGGYVNDLSSVKARAQRITVNSIYGFKVLPNLDINAGINYAYNDAKSGSSGYSMNEFAAYTRLADNKGEPLAVPYLYSMSYVDTVGRGILRDWHYYPLTDWKHVKQTSDGTNLTLQGEIRYKFLKMFNASVNYQYLKGQSDSYILSDTSSFYARNLMNLFTNVDESGNVTNNVPIGGVYQTSTGSIVSHNGRAQLGFDNRWDKHMISAIVGMEISQAKSEGGGYFLYGYNLDPYKSTQVSNNIYYPTYITGAQQTIPGGVTQSPYTLNRFVSYYGNASYSYNDKYVVSVSGRRDASNLFGVKTNDRWKPLWSVGGSWDISKEGFFNVPILPLLRLRATYGVSGNINNKQYAQTVIQYGSSFLNLTPLPFASITALGNPQLRWESSAMLNVGVDFAFFKHAVTGALEYYRKKGTDLIGTVPVELATGVSGGNMVKNYASMKGHGVDLRINTLNIDGEFKWQTRFLFSTTASKVTDYYLANVNNSVYVGSGTTAPIVGSPLYQVGAYKWVGLDPQTGDPVGIVNGKPSKDYNAILQDTSLSDLVFKKSAFPSIFGSLSNSFYWHGISLEFNISYKLSYYFLRPSIDYSALFATAAGHSDYSKRWQKPGDEKITNVPSMIYPNPFGRDQFYKYSATLLEKGGLFRFEYVNVGYDLLSTAKRKGKLKSLNLGVNISNLGLIWHANKASIDPEYGASVPPPRAYSFSINASF</sequence>
<keyword evidence="4 7" id="KW-0812">Transmembrane</keyword>
<dbReference type="Pfam" id="PF13715">
    <property type="entry name" value="CarbopepD_reg_2"/>
    <property type="match status" value="1"/>
</dbReference>
<keyword evidence="6 7" id="KW-0998">Cell outer membrane</keyword>
<dbReference type="AlphaFoldDB" id="A0A2T7BP75"/>
<evidence type="ECO:0000256" key="3">
    <source>
        <dbReference type="ARBA" id="ARBA00022452"/>
    </source>
</evidence>
<organism evidence="9 10">
    <name type="scientific">Chitinophaga parva</name>
    <dbReference type="NCBI Taxonomy" id="2169414"/>
    <lineage>
        <taxon>Bacteria</taxon>
        <taxon>Pseudomonadati</taxon>
        <taxon>Bacteroidota</taxon>
        <taxon>Chitinophagia</taxon>
        <taxon>Chitinophagales</taxon>
        <taxon>Chitinophagaceae</taxon>
        <taxon>Chitinophaga</taxon>
    </lineage>
</organism>
<dbReference type="InterPro" id="IPR023996">
    <property type="entry name" value="TonB-dep_OMP_SusC/RagA"/>
</dbReference>
<gene>
    <name evidence="9" type="ORF">DCC81_08500</name>
</gene>